<evidence type="ECO:0000313" key="7">
    <source>
        <dbReference type="EMBL" id="QLH16232.1"/>
    </source>
</evidence>
<reference evidence="8 9" key="1">
    <citation type="submission" date="2018-10" db="EMBL/GenBank/DDBJ databases">
        <title>Genomic Encyclopedia of Archaeal and Bacterial Type Strains, Phase II (KMG-II): from individual species to whole genera.</title>
        <authorList>
            <person name="Goeker M."/>
        </authorList>
    </citation>
    <scope>NUCLEOTIDE SEQUENCE [LARGE SCALE GENOMIC DNA]</scope>
    <source>
        <strain evidence="9">ATCC 35512 / DSM 2944 / CIP 106514 / LMD 82.5 / NBRC 102493 / NCCB 82005 / GB17</strain>
        <strain evidence="8">DSM 2944</strain>
    </source>
</reference>
<dbReference type="Gene3D" id="3.90.1670.10">
    <property type="entry name" value="FdhE-like domain"/>
    <property type="match status" value="1"/>
</dbReference>
<dbReference type="GO" id="GO:0008199">
    <property type="term" value="F:ferric iron binding"/>
    <property type="evidence" value="ECO:0007669"/>
    <property type="project" value="TreeGrafter"/>
</dbReference>
<dbReference type="PANTHER" id="PTHR37689:SF1">
    <property type="entry name" value="PROTEIN FDHE"/>
    <property type="match status" value="1"/>
</dbReference>
<dbReference type="HAMAP" id="MF_00611">
    <property type="entry name" value="FdeH"/>
    <property type="match status" value="1"/>
</dbReference>
<name>A0A1I5GQK7_PARPN</name>
<dbReference type="Proteomes" id="UP000273626">
    <property type="component" value="Unassembled WGS sequence"/>
</dbReference>
<comment type="similarity">
    <text evidence="2">Belongs to the FdhE family.</text>
</comment>
<evidence type="ECO:0000259" key="5">
    <source>
        <dbReference type="Pfam" id="PF24860"/>
    </source>
</evidence>
<dbReference type="EMBL" id="RBLI01000001">
    <property type="protein sequence ID" value="RKS50916.1"/>
    <property type="molecule type" value="Genomic_DNA"/>
</dbReference>
<dbReference type="Proteomes" id="UP000326453">
    <property type="component" value="Chromosome 1"/>
</dbReference>
<sequence>MSTALKPDPSMIGGVAKVPLARLPEPAALFSTRAERFDFLAGHSPNLAPYLRFLAGICRAQADLARELPQPEPLSPERIDLARASRMPPLDRNAMRDGLAQALPLLLGRLAALDMPEPARLALAALQAAEPADLDWVMGNVLADTIPEASVAPHLFAAAALQVHAAMRAAILDAAQLVPIRTGICPACGGRPATSIVTESIGAEGARYCSCATCQTLWNEVRVKCLCCGSTKGISYRSVETGEATVKAEVCRECDRWVKILYQNRNPSLEPIADDVASLGLDLMMRDTEWKRGGFNPFLAGY</sequence>
<dbReference type="Pfam" id="PF04216">
    <property type="entry name" value="FdhE_N"/>
    <property type="match status" value="1"/>
</dbReference>
<evidence type="ECO:0000256" key="1">
    <source>
        <dbReference type="ARBA" id="ARBA00022490"/>
    </source>
</evidence>
<dbReference type="NCBIfam" id="TIGR01562">
    <property type="entry name" value="FdhE"/>
    <property type="match status" value="1"/>
</dbReference>
<dbReference type="InterPro" id="IPR056796">
    <property type="entry name" value="FdhE_C"/>
</dbReference>
<dbReference type="AlphaFoldDB" id="A0A1I5GQK7"/>
<gene>
    <name evidence="2 7" type="primary">fdhE</name>
    <name evidence="8" type="ORF">BDE18_0129</name>
    <name evidence="6" type="ORF">ESD82_21355</name>
    <name evidence="7" type="ORF">HYQ43_19290</name>
</gene>
<evidence type="ECO:0000313" key="10">
    <source>
        <dbReference type="Proteomes" id="UP000326453"/>
    </source>
</evidence>
<dbReference type="EMBL" id="CP044426">
    <property type="protein sequence ID" value="QFG38552.1"/>
    <property type="molecule type" value="Genomic_DNA"/>
</dbReference>
<feature type="domain" description="FdhE central" evidence="4">
    <location>
        <begin position="184"/>
        <end position="222"/>
    </location>
</feature>
<reference evidence="7 11" key="3">
    <citation type="submission" date="2020-07" db="EMBL/GenBank/DDBJ databases">
        <title>The complete genome of Paracoccus pantotrophus ACCC 10489.</title>
        <authorList>
            <person name="Si Y."/>
        </authorList>
    </citation>
    <scope>NUCLEOTIDE SEQUENCE [LARGE SCALE GENOMIC DNA]</scope>
    <source>
        <strain evidence="7 11">ACCC10489</strain>
    </source>
</reference>
<dbReference type="GO" id="GO:0005829">
    <property type="term" value="C:cytosol"/>
    <property type="evidence" value="ECO:0007669"/>
    <property type="project" value="TreeGrafter"/>
</dbReference>
<evidence type="ECO:0000259" key="4">
    <source>
        <dbReference type="Pfam" id="PF24859"/>
    </source>
</evidence>
<dbReference type="GO" id="GO:0051604">
    <property type="term" value="P:protein maturation"/>
    <property type="evidence" value="ECO:0007669"/>
    <property type="project" value="TreeGrafter"/>
</dbReference>
<dbReference type="Proteomes" id="UP000509322">
    <property type="component" value="Chromosome 2"/>
</dbReference>
<evidence type="ECO:0000313" key="6">
    <source>
        <dbReference type="EMBL" id="QFG38552.1"/>
    </source>
</evidence>
<dbReference type="Pfam" id="PF24860">
    <property type="entry name" value="FdhE_C"/>
    <property type="match status" value="1"/>
</dbReference>
<comment type="function">
    <text evidence="2">Necessary for formate dehydrogenase activity.</text>
</comment>
<dbReference type="GeneID" id="51373148"/>
<reference evidence="6 10" key="2">
    <citation type="submission" date="2019-01" db="EMBL/GenBank/DDBJ databases">
        <title>Complete Genome Sequence and Annotation of the Paracoccus pantotrophus type strain DSM 2944.</title>
        <authorList>
            <person name="Bockwoldt J.A."/>
            <person name="Zimmermann M."/>
            <person name="Tiso T."/>
            <person name="Blank L.M."/>
        </authorList>
    </citation>
    <scope>NUCLEOTIDE SEQUENCE [LARGE SCALE GENOMIC DNA]</scope>
    <source>
        <strain evidence="6 10">DSM 2944</strain>
    </source>
</reference>
<dbReference type="SUPFAM" id="SSF144020">
    <property type="entry name" value="FdhE-like"/>
    <property type="match status" value="1"/>
</dbReference>
<dbReference type="OrthoDB" id="9794151at2"/>
<dbReference type="InterPro" id="IPR006452">
    <property type="entry name" value="Formate_DH_accessory"/>
</dbReference>
<evidence type="ECO:0000313" key="8">
    <source>
        <dbReference type="EMBL" id="RKS50916.1"/>
    </source>
</evidence>
<proteinExistence type="inferred from homology"/>
<dbReference type="Pfam" id="PF24859">
    <property type="entry name" value="FdhE_central"/>
    <property type="match status" value="1"/>
</dbReference>
<evidence type="ECO:0000313" key="11">
    <source>
        <dbReference type="Proteomes" id="UP000509322"/>
    </source>
</evidence>
<dbReference type="InterPro" id="IPR024064">
    <property type="entry name" value="FdhE-like_sf"/>
</dbReference>
<dbReference type="InterPro" id="IPR056774">
    <property type="entry name" value="FdhE_N"/>
</dbReference>
<protein>
    <recommendedName>
        <fullName evidence="2">Protein FdhE homolog</fullName>
    </recommendedName>
</protein>
<evidence type="ECO:0000259" key="3">
    <source>
        <dbReference type="Pfam" id="PF04216"/>
    </source>
</evidence>
<dbReference type="PIRSF" id="PIRSF018296">
    <property type="entry name" value="Format_dh_formtn"/>
    <property type="match status" value="1"/>
</dbReference>
<evidence type="ECO:0000313" key="9">
    <source>
        <dbReference type="Proteomes" id="UP000273626"/>
    </source>
</evidence>
<dbReference type="RefSeq" id="WP_024842814.1">
    <property type="nucleotide sequence ID" value="NZ_CP038203.1"/>
</dbReference>
<comment type="subcellular location">
    <subcellularLocation>
        <location evidence="2">Cytoplasm</location>
    </subcellularLocation>
</comment>
<feature type="domain" description="FdhE C-terminal" evidence="5">
    <location>
        <begin position="223"/>
        <end position="299"/>
    </location>
</feature>
<dbReference type="EMBL" id="CP058690">
    <property type="protein sequence ID" value="QLH16232.1"/>
    <property type="molecule type" value="Genomic_DNA"/>
</dbReference>
<organism evidence="7 11">
    <name type="scientific">Paracoccus pantotrophus</name>
    <name type="common">Thiosphaera pantotropha</name>
    <dbReference type="NCBI Taxonomy" id="82367"/>
    <lineage>
        <taxon>Bacteria</taxon>
        <taxon>Pseudomonadati</taxon>
        <taxon>Pseudomonadota</taxon>
        <taxon>Alphaproteobacteria</taxon>
        <taxon>Rhodobacterales</taxon>
        <taxon>Paracoccaceae</taxon>
        <taxon>Paracoccus</taxon>
    </lineage>
</organism>
<feature type="domain" description="FdhE N-terminal" evidence="3">
    <location>
        <begin position="19"/>
        <end position="180"/>
    </location>
</feature>
<keyword evidence="9" id="KW-1185">Reference proteome</keyword>
<dbReference type="PANTHER" id="PTHR37689">
    <property type="entry name" value="PROTEIN FDHE"/>
    <property type="match status" value="1"/>
</dbReference>
<dbReference type="InterPro" id="IPR056797">
    <property type="entry name" value="FdhE_central"/>
</dbReference>
<dbReference type="CDD" id="cd16341">
    <property type="entry name" value="FdhE"/>
    <property type="match status" value="1"/>
</dbReference>
<accession>A0A1I5GQK7</accession>
<evidence type="ECO:0000256" key="2">
    <source>
        <dbReference type="HAMAP-Rule" id="MF_00611"/>
    </source>
</evidence>
<dbReference type="KEGG" id="ppan:ESD82_21355"/>
<keyword evidence="1 2" id="KW-0963">Cytoplasm</keyword>